<gene>
    <name evidence="2" type="ORF">GON04_01075</name>
</gene>
<evidence type="ECO:0000313" key="2">
    <source>
        <dbReference type="EMBL" id="MVQ28024.1"/>
    </source>
</evidence>
<dbReference type="InterPro" id="IPR013762">
    <property type="entry name" value="Integrase-like_cat_sf"/>
</dbReference>
<dbReference type="EMBL" id="WSEL01000002">
    <property type="protein sequence ID" value="MVQ28024.1"/>
    <property type="molecule type" value="Genomic_DNA"/>
</dbReference>
<dbReference type="AlphaFoldDB" id="A0A6N8IMK8"/>
<evidence type="ECO:0000256" key="1">
    <source>
        <dbReference type="ARBA" id="ARBA00023172"/>
    </source>
</evidence>
<dbReference type="Proteomes" id="UP000469385">
    <property type="component" value="Unassembled WGS sequence"/>
</dbReference>
<dbReference type="GO" id="GO:0003677">
    <property type="term" value="F:DNA binding"/>
    <property type="evidence" value="ECO:0007669"/>
    <property type="project" value="InterPro"/>
</dbReference>
<dbReference type="SUPFAM" id="SSF56349">
    <property type="entry name" value="DNA breaking-rejoining enzymes"/>
    <property type="match status" value="1"/>
</dbReference>
<dbReference type="GO" id="GO:0006310">
    <property type="term" value="P:DNA recombination"/>
    <property type="evidence" value="ECO:0007669"/>
    <property type="project" value="UniProtKB-KW"/>
</dbReference>
<dbReference type="GO" id="GO:0015074">
    <property type="term" value="P:DNA integration"/>
    <property type="evidence" value="ECO:0007669"/>
    <property type="project" value="InterPro"/>
</dbReference>
<accession>A0A6N8IMK8</accession>
<evidence type="ECO:0008006" key="4">
    <source>
        <dbReference type="Google" id="ProtNLM"/>
    </source>
</evidence>
<dbReference type="Gene3D" id="1.10.443.10">
    <property type="entry name" value="Intergrase catalytic core"/>
    <property type="match status" value="1"/>
</dbReference>
<keyword evidence="3" id="KW-1185">Reference proteome</keyword>
<reference evidence="2 3" key="1">
    <citation type="submission" date="2019-12" db="EMBL/GenBank/DDBJ databases">
        <authorList>
            <person name="Huq M.A."/>
        </authorList>
    </citation>
    <scope>NUCLEOTIDE SEQUENCE [LARGE SCALE GENOMIC DNA]</scope>
    <source>
        <strain evidence="2 3">MAH-25</strain>
    </source>
</reference>
<protein>
    <recommendedName>
        <fullName evidence="4">Tyr recombinase domain-containing protein</fullName>
    </recommendedName>
</protein>
<name>A0A6N8IMK8_9BURK</name>
<comment type="caution">
    <text evidence="2">The sequence shown here is derived from an EMBL/GenBank/DDBJ whole genome shotgun (WGS) entry which is preliminary data.</text>
</comment>
<dbReference type="InterPro" id="IPR011010">
    <property type="entry name" value="DNA_brk_join_enz"/>
</dbReference>
<organism evidence="2 3">
    <name type="scientific">Ramlibacter pinisoli</name>
    <dbReference type="NCBI Taxonomy" id="2682844"/>
    <lineage>
        <taxon>Bacteria</taxon>
        <taxon>Pseudomonadati</taxon>
        <taxon>Pseudomonadota</taxon>
        <taxon>Betaproteobacteria</taxon>
        <taxon>Burkholderiales</taxon>
        <taxon>Comamonadaceae</taxon>
        <taxon>Ramlibacter</taxon>
    </lineage>
</organism>
<dbReference type="RefSeq" id="WP_157396148.1">
    <property type="nucleotide sequence ID" value="NZ_WSEL01000002.1"/>
</dbReference>
<sequence length="203" mass="22697">MRPHFFVRRLRFENGERTSVVVRLDADLPDHAAAGWMPLASRLGIDQEQEDVLLAAIDPDSSANPWKDPFVRLRNFLIVVLYLAAGIRRCELVGMQVGDLSVWWPETIIYHRDHEPIDRHPRQPVVIETAGLEATLGIAVIQRLSSYLEARRKRDPVGNIAQLWIRNGGSAALTEGDIGRIFNDIRKACSRTPARGSGGTGKT</sequence>
<evidence type="ECO:0000313" key="3">
    <source>
        <dbReference type="Proteomes" id="UP000469385"/>
    </source>
</evidence>
<proteinExistence type="predicted"/>
<keyword evidence="1" id="KW-0233">DNA recombination</keyword>